<dbReference type="RefSeq" id="WP_025057321.1">
    <property type="nucleotide sequence ID" value="NZ_JACIFU010000002.1"/>
</dbReference>
<reference evidence="2 3" key="1">
    <citation type="submission" date="2020-08" db="EMBL/GenBank/DDBJ databases">
        <title>Genomic Encyclopedia of Type Strains, Phase IV (KMG-IV): sequencing the most valuable type-strain genomes for metagenomic binning, comparative biology and taxonomic classification.</title>
        <authorList>
            <person name="Goeker M."/>
        </authorList>
    </citation>
    <scope>NUCLEOTIDE SEQUENCE [LARGE SCALE GENOMIC DNA]</scope>
    <source>
        <strain evidence="2 3">DSM 101015</strain>
    </source>
</reference>
<protein>
    <submittedName>
        <fullName evidence="2">Uncharacterized protein</fullName>
    </submittedName>
</protein>
<dbReference type="AlphaFoldDB" id="A0A7W6Q466"/>
<keyword evidence="3" id="KW-1185">Reference proteome</keyword>
<feature type="chain" id="PRO_5030718549" evidence="1">
    <location>
        <begin position="21"/>
        <end position="187"/>
    </location>
</feature>
<dbReference type="EMBL" id="JACIFU010000002">
    <property type="protein sequence ID" value="MBB4173859.1"/>
    <property type="molecule type" value="Genomic_DNA"/>
</dbReference>
<comment type="caution">
    <text evidence="2">The sequence shown here is derived from an EMBL/GenBank/DDBJ whole genome shotgun (WGS) entry which is preliminary data.</text>
</comment>
<dbReference type="PROSITE" id="PS51257">
    <property type="entry name" value="PROKAR_LIPOPROTEIN"/>
    <property type="match status" value="1"/>
</dbReference>
<proteinExistence type="predicted"/>
<feature type="signal peptide" evidence="1">
    <location>
        <begin position="1"/>
        <end position="20"/>
    </location>
</feature>
<evidence type="ECO:0000313" key="2">
    <source>
        <dbReference type="EMBL" id="MBB4173859.1"/>
    </source>
</evidence>
<organism evidence="2 3">
    <name type="scientific">Sulfitobacter noctilucicola</name>
    <dbReference type="NCBI Taxonomy" id="1342301"/>
    <lineage>
        <taxon>Bacteria</taxon>
        <taxon>Pseudomonadati</taxon>
        <taxon>Pseudomonadota</taxon>
        <taxon>Alphaproteobacteria</taxon>
        <taxon>Rhodobacterales</taxon>
        <taxon>Roseobacteraceae</taxon>
        <taxon>Sulfitobacter</taxon>
    </lineage>
</organism>
<keyword evidence="1" id="KW-0732">Signal</keyword>
<name>A0A7W6Q466_9RHOB</name>
<gene>
    <name evidence="2" type="ORF">GGR93_001632</name>
</gene>
<accession>A0A7W6Q466</accession>
<dbReference type="Proteomes" id="UP000565745">
    <property type="component" value="Unassembled WGS sequence"/>
</dbReference>
<dbReference type="OrthoDB" id="7725831at2"/>
<sequence length="187" mass="20410">MSLRALAFVTAAALALPQTAAACFQLSQSVWMCGGGTSWQDATWDVFGDGATLLFEDYALSFTEDFPGADIRDGVTTLEEQYVTYATLAEADGNPPLEVVRQETLEIAAGRAFRSLQLDRYEDVETVSAVMMADVDAARIMLYLDGPQTLDWDVIDADSRAVLDMLRGSCADQKTCISADRAKERNE</sequence>
<evidence type="ECO:0000256" key="1">
    <source>
        <dbReference type="SAM" id="SignalP"/>
    </source>
</evidence>
<evidence type="ECO:0000313" key="3">
    <source>
        <dbReference type="Proteomes" id="UP000565745"/>
    </source>
</evidence>